<name>A0AAV7STF6_PLEWA</name>
<proteinExistence type="predicted"/>
<dbReference type="AlphaFoldDB" id="A0AAV7STF6"/>
<dbReference type="Proteomes" id="UP001066276">
    <property type="component" value="Chromosome 4_2"/>
</dbReference>
<comment type="caution">
    <text evidence="1">The sequence shown here is derived from an EMBL/GenBank/DDBJ whole genome shotgun (WGS) entry which is preliminary data.</text>
</comment>
<accession>A0AAV7STF6</accession>
<gene>
    <name evidence="1" type="ORF">NDU88_007828</name>
</gene>
<evidence type="ECO:0000313" key="1">
    <source>
        <dbReference type="EMBL" id="KAJ1167437.1"/>
    </source>
</evidence>
<protein>
    <submittedName>
        <fullName evidence="1">Uncharacterized protein</fullName>
    </submittedName>
</protein>
<reference evidence="1" key="1">
    <citation type="journal article" date="2022" name="bioRxiv">
        <title>Sequencing and chromosome-scale assembly of the giantPleurodeles waltlgenome.</title>
        <authorList>
            <person name="Brown T."/>
            <person name="Elewa A."/>
            <person name="Iarovenko S."/>
            <person name="Subramanian E."/>
            <person name="Araus A.J."/>
            <person name="Petzold A."/>
            <person name="Susuki M."/>
            <person name="Suzuki K.-i.T."/>
            <person name="Hayashi T."/>
            <person name="Toyoda A."/>
            <person name="Oliveira C."/>
            <person name="Osipova E."/>
            <person name="Leigh N.D."/>
            <person name="Simon A."/>
            <person name="Yun M.H."/>
        </authorList>
    </citation>
    <scope>NUCLEOTIDE SEQUENCE</scope>
    <source>
        <strain evidence="1">20211129_DDA</strain>
        <tissue evidence="1">Liver</tissue>
    </source>
</reference>
<sequence>MKAPAAIEPLARVRRTASFCRNSRCSGIKCEMLLTGPQTRRRSGLGVLVRFSAAYRTPQSLFTLRSITRSNLY</sequence>
<keyword evidence="2" id="KW-1185">Reference proteome</keyword>
<organism evidence="1 2">
    <name type="scientific">Pleurodeles waltl</name>
    <name type="common">Iberian ribbed newt</name>
    <dbReference type="NCBI Taxonomy" id="8319"/>
    <lineage>
        <taxon>Eukaryota</taxon>
        <taxon>Metazoa</taxon>
        <taxon>Chordata</taxon>
        <taxon>Craniata</taxon>
        <taxon>Vertebrata</taxon>
        <taxon>Euteleostomi</taxon>
        <taxon>Amphibia</taxon>
        <taxon>Batrachia</taxon>
        <taxon>Caudata</taxon>
        <taxon>Salamandroidea</taxon>
        <taxon>Salamandridae</taxon>
        <taxon>Pleurodelinae</taxon>
        <taxon>Pleurodeles</taxon>
    </lineage>
</organism>
<dbReference type="EMBL" id="JANPWB010000008">
    <property type="protein sequence ID" value="KAJ1167437.1"/>
    <property type="molecule type" value="Genomic_DNA"/>
</dbReference>
<evidence type="ECO:0000313" key="2">
    <source>
        <dbReference type="Proteomes" id="UP001066276"/>
    </source>
</evidence>